<dbReference type="Gene3D" id="3.40.50.720">
    <property type="entry name" value="NAD(P)-binding Rossmann-like Domain"/>
    <property type="match status" value="1"/>
</dbReference>
<sequence length="299" mass="33066">MGDACKYAVVTGANKGIGFETVKQFANSGVTVVLTARDENRGTEATSLLNEQGFSNVVFHQLDVQDAQSIESLAKFIQTQYGRLDILVNNAGASGVVPDEDVLKAMNIDLVDWLPGKTFDDIQAVMKTTYKQAKLCLDTNYYGVKNVTEALLPLLQNSPSPRIVNVSSRKGALNRMPNEERRKELGDIENLTEEKIDKILQNFLHDLKQDALEVNGWQMNGPVYSISKLSLNAYTRVLARKYLKMCINCVHPGFVNTDITWHRGTMPVEEGAEGPVMLALLPDGGPTGCYFDRTVVSEF</sequence>
<dbReference type="Pfam" id="PF00106">
    <property type="entry name" value="adh_short"/>
    <property type="match status" value="1"/>
</dbReference>
<evidence type="ECO:0000256" key="3">
    <source>
        <dbReference type="ARBA" id="ARBA00023002"/>
    </source>
</evidence>
<dbReference type="PRINTS" id="PR00080">
    <property type="entry name" value="SDRFAMILY"/>
</dbReference>
<dbReference type="GO" id="GO:0016020">
    <property type="term" value="C:membrane"/>
    <property type="evidence" value="ECO:0007669"/>
    <property type="project" value="TreeGrafter"/>
</dbReference>
<dbReference type="SUPFAM" id="SSF51735">
    <property type="entry name" value="NAD(P)-binding Rossmann-fold domains"/>
    <property type="match status" value="1"/>
</dbReference>
<dbReference type="InterPro" id="IPR002347">
    <property type="entry name" value="SDR_fam"/>
</dbReference>
<dbReference type="PANTHER" id="PTHR43490">
    <property type="entry name" value="(+)-NEOMENTHOL DEHYDROGENASE"/>
    <property type="match status" value="1"/>
</dbReference>
<dbReference type="EMBL" id="CP133622">
    <property type="protein sequence ID" value="WMV56192.1"/>
    <property type="molecule type" value="Genomic_DNA"/>
</dbReference>
<organism evidence="6 7">
    <name type="scientific">Solanum verrucosum</name>
    <dbReference type="NCBI Taxonomy" id="315347"/>
    <lineage>
        <taxon>Eukaryota</taxon>
        <taxon>Viridiplantae</taxon>
        <taxon>Streptophyta</taxon>
        <taxon>Embryophyta</taxon>
        <taxon>Tracheophyta</taxon>
        <taxon>Spermatophyta</taxon>
        <taxon>Magnoliopsida</taxon>
        <taxon>eudicotyledons</taxon>
        <taxon>Gunneridae</taxon>
        <taxon>Pentapetalae</taxon>
        <taxon>asterids</taxon>
        <taxon>lamiids</taxon>
        <taxon>Solanales</taxon>
        <taxon>Solanaceae</taxon>
        <taxon>Solanoideae</taxon>
        <taxon>Solaneae</taxon>
        <taxon>Solanum</taxon>
    </lineage>
</organism>
<gene>
    <name evidence="6" type="ORF">MTR67_049577</name>
</gene>
<evidence type="ECO:0000256" key="4">
    <source>
        <dbReference type="RuleBase" id="RU000363"/>
    </source>
</evidence>
<reference evidence="6" key="1">
    <citation type="submission" date="2023-08" db="EMBL/GenBank/DDBJ databases">
        <title>A de novo genome assembly of Solanum verrucosum Schlechtendal, a Mexican diploid species geographically isolated from the other diploid A-genome species in potato relatives.</title>
        <authorList>
            <person name="Hosaka K."/>
        </authorList>
    </citation>
    <scope>NUCLEOTIDE SEQUENCE</scope>
    <source>
        <tissue evidence="6">Young leaves</tissue>
    </source>
</reference>
<dbReference type="InterPro" id="IPR020904">
    <property type="entry name" value="Sc_DH/Rdtase_CS"/>
</dbReference>
<dbReference type="InterPro" id="IPR036291">
    <property type="entry name" value="NAD(P)-bd_dom_sf"/>
</dbReference>
<protein>
    <recommendedName>
        <fullName evidence="5">Short-chain dehydrogenase/reductase</fullName>
        <ecNumber evidence="5">1.1.1.-</ecNumber>
    </recommendedName>
</protein>
<accession>A0AAF0ZXJ3</accession>
<keyword evidence="3 5" id="KW-0560">Oxidoreductase</keyword>
<dbReference type="AlphaFoldDB" id="A0AAF0ZXJ3"/>
<keyword evidence="7" id="KW-1185">Reference proteome</keyword>
<evidence type="ECO:0000256" key="2">
    <source>
        <dbReference type="ARBA" id="ARBA00022857"/>
    </source>
</evidence>
<comment type="similarity">
    <text evidence="1 4">Belongs to the short-chain dehydrogenases/reductases (SDR) family.</text>
</comment>
<dbReference type="CDD" id="cd05324">
    <property type="entry name" value="carb_red_PTCR-like_SDR_c"/>
    <property type="match status" value="1"/>
</dbReference>
<name>A0AAF0ZXJ3_SOLVR</name>
<dbReference type="PRINTS" id="PR00081">
    <property type="entry name" value="GDHRDH"/>
</dbReference>
<dbReference type="PANTHER" id="PTHR43490:SF73">
    <property type="entry name" value="OS07G0685800 PROTEIN"/>
    <property type="match status" value="1"/>
</dbReference>
<dbReference type="EC" id="1.1.1.-" evidence="5"/>
<evidence type="ECO:0000256" key="1">
    <source>
        <dbReference type="ARBA" id="ARBA00006484"/>
    </source>
</evidence>
<evidence type="ECO:0000313" key="6">
    <source>
        <dbReference type="EMBL" id="WMV56192.1"/>
    </source>
</evidence>
<evidence type="ECO:0000313" key="7">
    <source>
        <dbReference type="Proteomes" id="UP001234989"/>
    </source>
</evidence>
<keyword evidence="2 5" id="KW-0521">NADP</keyword>
<proteinExistence type="inferred from homology"/>
<dbReference type="PROSITE" id="PS00061">
    <property type="entry name" value="ADH_SHORT"/>
    <property type="match status" value="1"/>
</dbReference>
<dbReference type="GO" id="GO:0016616">
    <property type="term" value="F:oxidoreductase activity, acting on the CH-OH group of donors, NAD or NADP as acceptor"/>
    <property type="evidence" value="ECO:0007669"/>
    <property type="project" value="InterPro"/>
</dbReference>
<evidence type="ECO:0000256" key="5">
    <source>
        <dbReference type="RuleBase" id="RU369024"/>
    </source>
</evidence>
<dbReference type="InterPro" id="IPR045313">
    <property type="entry name" value="CBR1-like"/>
</dbReference>
<dbReference type="Proteomes" id="UP001234989">
    <property type="component" value="Chromosome 11"/>
</dbReference>